<dbReference type="InterPro" id="IPR004360">
    <property type="entry name" value="Glyas_Fos-R_dOase_dom"/>
</dbReference>
<sequence>MTAILTPYLNFAGNAREAMEFYQSVIGGDLQVMTFADMGGMGLPEDEQAQVMHAALTAGDGLVVFASDVPHGMYETPQGFGVALSGTDLERLRGWWDGLSAGATIQMPLEKAPWGDWFGSLDDRFGINWLVNITGS</sequence>
<proteinExistence type="predicted"/>
<dbReference type="EMBL" id="BMKQ01000001">
    <property type="protein sequence ID" value="GGF37155.1"/>
    <property type="molecule type" value="Genomic_DNA"/>
</dbReference>
<dbReference type="Gene3D" id="3.10.180.10">
    <property type="entry name" value="2,3-Dihydroxybiphenyl 1,2-Dioxygenase, domain 1"/>
    <property type="match status" value="1"/>
</dbReference>
<evidence type="ECO:0000313" key="3">
    <source>
        <dbReference type="Proteomes" id="UP000649179"/>
    </source>
</evidence>
<keyword evidence="3" id="KW-1185">Reference proteome</keyword>
<protein>
    <submittedName>
        <fullName evidence="2">VOC family protein</fullName>
    </submittedName>
</protein>
<dbReference type="SUPFAM" id="SSF54593">
    <property type="entry name" value="Glyoxalase/Bleomycin resistance protein/Dihydroxybiphenyl dioxygenase"/>
    <property type="match status" value="1"/>
</dbReference>
<dbReference type="InterPro" id="IPR028973">
    <property type="entry name" value="PhnB-like"/>
</dbReference>
<evidence type="ECO:0000313" key="2">
    <source>
        <dbReference type="EMBL" id="GGF37155.1"/>
    </source>
</evidence>
<dbReference type="CDD" id="cd06588">
    <property type="entry name" value="PhnB_like"/>
    <property type="match status" value="1"/>
</dbReference>
<evidence type="ECO:0000259" key="1">
    <source>
        <dbReference type="Pfam" id="PF00903"/>
    </source>
</evidence>
<accession>A0A917F227</accession>
<dbReference type="Pfam" id="PF00903">
    <property type="entry name" value="Glyoxalase"/>
    <property type="match status" value="1"/>
</dbReference>
<dbReference type="AlphaFoldDB" id="A0A917F227"/>
<dbReference type="Proteomes" id="UP000649179">
    <property type="component" value="Unassembled WGS sequence"/>
</dbReference>
<dbReference type="PANTHER" id="PTHR33990">
    <property type="entry name" value="PROTEIN YJDN-RELATED"/>
    <property type="match status" value="1"/>
</dbReference>
<dbReference type="PANTHER" id="PTHR33990:SF1">
    <property type="entry name" value="PROTEIN YJDN"/>
    <property type="match status" value="1"/>
</dbReference>
<dbReference type="RefSeq" id="WP_188778494.1">
    <property type="nucleotide sequence ID" value="NZ_BMKQ01000001.1"/>
</dbReference>
<comment type="caution">
    <text evidence="2">The sequence shown here is derived from an EMBL/GenBank/DDBJ whole genome shotgun (WGS) entry which is preliminary data.</text>
</comment>
<gene>
    <name evidence="2" type="primary">phnB</name>
    <name evidence="2" type="ORF">GCM10011519_08330</name>
</gene>
<reference evidence="2" key="2">
    <citation type="submission" date="2020-09" db="EMBL/GenBank/DDBJ databases">
        <authorList>
            <person name="Sun Q."/>
            <person name="Zhou Y."/>
        </authorList>
    </citation>
    <scope>NUCLEOTIDE SEQUENCE</scope>
    <source>
        <strain evidence="2">CGMCC 1.16067</strain>
    </source>
</reference>
<dbReference type="InterPro" id="IPR029068">
    <property type="entry name" value="Glyas_Bleomycin-R_OHBP_Dase"/>
</dbReference>
<feature type="domain" description="Glyoxalase/fosfomycin resistance/dioxygenase" evidence="1">
    <location>
        <begin position="11"/>
        <end position="129"/>
    </location>
</feature>
<organism evidence="2 3">
    <name type="scientific">Marmoricola endophyticus</name>
    <dbReference type="NCBI Taxonomy" id="2040280"/>
    <lineage>
        <taxon>Bacteria</taxon>
        <taxon>Bacillati</taxon>
        <taxon>Actinomycetota</taxon>
        <taxon>Actinomycetes</taxon>
        <taxon>Propionibacteriales</taxon>
        <taxon>Nocardioidaceae</taxon>
        <taxon>Marmoricola</taxon>
    </lineage>
</organism>
<reference evidence="2" key="1">
    <citation type="journal article" date="2014" name="Int. J. Syst. Evol. Microbiol.">
        <title>Complete genome sequence of Corynebacterium casei LMG S-19264T (=DSM 44701T), isolated from a smear-ripened cheese.</title>
        <authorList>
            <consortium name="US DOE Joint Genome Institute (JGI-PGF)"/>
            <person name="Walter F."/>
            <person name="Albersmeier A."/>
            <person name="Kalinowski J."/>
            <person name="Ruckert C."/>
        </authorList>
    </citation>
    <scope>NUCLEOTIDE SEQUENCE</scope>
    <source>
        <strain evidence="2">CGMCC 1.16067</strain>
    </source>
</reference>
<name>A0A917F227_9ACTN</name>